<feature type="transmembrane region" description="Helical" evidence="7">
    <location>
        <begin position="362"/>
        <end position="386"/>
    </location>
</feature>
<accession>A0ABT0CBW5</accession>
<feature type="transmembrane region" description="Helical" evidence="7">
    <location>
        <begin position="229"/>
        <end position="257"/>
    </location>
</feature>
<keyword evidence="5 7" id="KW-1133">Transmembrane helix</keyword>
<evidence type="ECO:0000256" key="7">
    <source>
        <dbReference type="SAM" id="Phobius"/>
    </source>
</evidence>
<feature type="transmembrane region" description="Helical" evidence="7">
    <location>
        <begin position="295"/>
        <end position="313"/>
    </location>
</feature>
<feature type="transmembrane region" description="Helical" evidence="7">
    <location>
        <begin position="112"/>
        <end position="132"/>
    </location>
</feature>
<keyword evidence="3" id="KW-1003">Cell membrane</keyword>
<dbReference type="Proteomes" id="UP000830835">
    <property type="component" value="Unassembled WGS sequence"/>
</dbReference>
<feature type="transmembrane region" description="Helical" evidence="7">
    <location>
        <begin position="406"/>
        <end position="433"/>
    </location>
</feature>
<feature type="transmembrane region" description="Helical" evidence="7">
    <location>
        <begin position="263"/>
        <end position="283"/>
    </location>
</feature>
<name>A0ABT0CBW5_THEVL</name>
<evidence type="ECO:0000256" key="4">
    <source>
        <dbReference type="ARBA" id="ARBA00022692"/>
    </source>
</evidence>
<dbReference type="InterPro" id="IPR039672">
    <property type="entry name" value="MFS_2"/>
</dbReference>
<dbReference type="InterPro" id="IPR001927">
    <property type="entry name" value="Na/Gal_symport"/>
</dbReference>
<dbReference type="RefSeq" id="WP_244350553.1">
    <property type="nucleotide sequence ID" value="NZ_JAFIRA010000024.1"/>
</dbReference>
<comment type="caution">
    <text evidence="8">The sequence shown here is derived from an EMBL/GenBank/DDBJ whole genome shotgun (WGS) entry which is preliminary data.</text>
</comment>
<keyword evidence="6 7" id="KW-0472">Membrane</keyword>
<dbReference type="EMBL" id="JAFIRA010000024">
    <property type="protein sequence ID" value="MCJ2543278.1"/>
    <property type="molecule type" value="Genomic_DNA"/>
</dbReference>
<evidence type="ECO:0000256" key="6">
    <source>
        <dbReference type="ARBA" id="ARBA00023136"/>
    </source>
</evidence>
<evidence type="ECO:0000256" key="3">
    <source>
        <dbReference type="ARBA" id="ARBA00022475"/>
    </source>
</evidence>
<dbReference type="PANTHER" id="PTHR11328:SF24">
    <property type="entry name" value="MAJOR FACILITATOR SUPERFAMILY (MFS) PROFILE DOMAIN-CONTAINING PROTEIN"/>
    <property type="match status" value="1"/>
</dbReference>
<dbReference type="SUPFAM" id="SSF103473">
    <property type="entry name" value="MFS general substrate transporter"/>
    <property type="match status" value="1"/>
</dbReference>
<dbReference type="InterPro" id="IPR036259">
    <property type="entry name" value="MFS_trans_sf"/>
</dbReference>
<evidence type="ECO:0000313" key="9">
    <source>
        <dbReference type="Proteomes" id="UP000830835"/>
    </source>
</evidence>
<keyword evidence="9" id="KW-1185">Reference proteome</keyword>
<evidence type="ECO:0000256" key="1">
    <source>
        <dbReference type="ARBA" id="ARBA00004651"/>
    </source>
</evidence>
<protein>
    <submittedName>
        <fullName evidence="8">MFS transporter</fullName>
    </submittedName>
</protein>
<gene>
    <name evidence="8" type="ORF">JX360_10220</name>
</gene>
<reference evidence="8" key="1">
    <citation type="submission" date="2021-02" db="EMBL/GenBank/DDBJ databases">
        <title>The CRISPR/cas machinery reduction and long-range gene transfer in the hot spring cyanobacterium Synechococcus.</title>
        <authorList>
            <person name="Dvorak P."/>
            <person name="Jahodarova E."/>
            <person name="Hasler P."/>
            <person name="Poulickova A."/>
        </authorList>
    </citation>
    <scope>NUCLEOTIDE SEQUENCE</scope>
    <source>
        <strain evidence="8">Rupite</strain>
    </source>
</reference>
<keyword evidence="2" id="KW-0813">Transport</keyword>
<dbReference type="NCBIfam" id="TIGR00792">
    <property type="entry name" value="gph"/>
    <property type="match status" value="1"/>
</dbReference>
<sequence>MTKQRLSLWTKLAYGVGDLGTGMTANILIFFLLPFLTNTVGMAAGLAGSIYAITRFWDAINDPVIGILSDRTRTRWGRRRPWLLFAAIPFGLTFLAQWWIPFPGQIGPLFAYYLLVSLLFNTFYSAANIPYASLTPELTQDYDERTQLNQFRFAFSVGGSIVAVVLFPLLYNLLPDRSAGYLLAGACFALISSLPLLFCFWGVQERYQSERDPLPLAQQVRVAFRNRPYLFVIGIYLCSWLTFQFIATIIPYFIVFWMGLPEVWISLTVLAVQGIAVLTLFMWTQLSAHLGKRTMYLIGAGFWLISQAGLFFLQPGQQGIMIGLALIAGVGVSATVYLGPWSMLPDVIDLDELETGERREGIFYAFMVLLQKVGLALGLFLIGQALDLAGFISSVAGEAPPIQPESALLAIRFAIGPLPAVSLVGGILLVWFYPITRQRHQQILAQLEEKRQESHLNPE</sequence>
<dbReference type="PANTHER" id="PTHR11328">
    <property type="entry name" value="MAJOR FACILITATOR SUPERFAMILY DOMAIN-CONTAINING PROTEIN"/>
    <property type="match status" value="1"/>
</dbReference>
<evidence type="ECO:0000256" key="2">
    <source>
        <dbReference type="ARBA" id="ARBA00022448"/>
    </source>
</evidence>
<feature type="transmembrane region" description="Helical" evidence="7">
    <location>
        <begin position="180"/>
        <end position="203"/>
    </location>
</feature>
<comment type="subcellular location">
    <subcellularLocation>
        <location evidence="1">Cell membrane</location>
        <topology evidence="1">Multi-pass membrane protein</topology>
    </subcellularLocation>
</comment>
<dbReference type="InterPro" id="IPR018043">
    <property type="entry name" value="Na/Gal_symport_CS"/>
</dbReference>
<dbReference type="Pfam" id="PF13347">
    <property type="entry name" value="MFS_2"/>
    <property type="match status" value="1"/>
</dbReference>
<keyword evidence="4 7" id="KW-0812">Transmembrane</keyword>
<organism evidence="8 9">
    <name type="scientific">Thermostichus vulcanus str. 'Rupite'</name>
    <dbReference type="NCBI Taxonomy" id="2813851"/>
    <lineage>
        <taxon>Bacteria</taxon>
        <taxon>Bacillati</taxon>
        <taxon>Cyanobacteriota</taxon>
        <taxon>Cyanophyceae</taxon>
        <taxon>Thermostichales</taxon>
        <taxon>Thermostichaceae</taxon>
        <taxon>Thermostichus</taxon>
    </lineage>
</organism>
<proteinExistence type="predicted"/>
<dbReference type="PROSITE" id="PS00872">
    <property type="entry name" value="NA_GALACTOSIDE_SYMP"/>
    <property type="match status" value="1"/>
</dbReference>
<evidence type="ECO:0000313" key="8">
    <source>
        <dbReference type="EMBL" id="MCJ2543278.1"/>
    </source>
</evidence>
<feature type="transmembrane region" description="Helical" evidence="7">
    <location>
        <begin position="153"/>
        <end position="174"/>
    </location>
</feature>
<evidence type="ECO:0000256" key="5">
    <source>
        <dbReference type="ARBA" id="ARBA00022989"/>
    </source>
</evidence>
<dbReference type="CDD" id="cd17332">
    <property type="entry name" value="MFS_MelB_like"/>
    <property type="match status" value="1"/>
</dbReference>
<dbReference type="Gene3D" id="1.20.1250.20">
    <property type="entry name" value="MFS general substrate transporter like domains"/>
    <property type="match status" value="2"/>
</dbReference>
<feature type="transmembrane region" description="Helical" evidence="7">
    <location>
        <begin position="81"/>
        <end position="100"/>
    </location>
</feature>
<feature type="transmembrane region" description="Helical" evidence="7">
    <location>
        <begin position="319"/>
        <end position="341"/>
    </location>
</feature>